<dbReference type="InterPro" id="IPR001073">
    <property type="entry name" value="C1q_dom"/>
</dbReference>
<dbReference type="InterPro" id="IPR008983">
    <property type="entry name" value="Tumour_necrosis_fac-like_dom"/>
</dbReference>
<keyword evidence="3 6" id="KW-0732">Signal</keyword>
<feature type="compositionally biased region" description="Low complexity" evidence="5">
    <location>
        <begin position="42"/>
        <end position="53"/>
    </location>
</feature>
<feature type="signal peptide" evidence="6">
    <location>
        <begin position="1"/>
        <end position="19"/>
    </location>
</feature>
<comment type="subcellular location">
    <subcellularLocation>
        <location evidence="1">Secreted</location>
    </subcellularLocation>
</comment>
<protein>
    <submittedName>
        <fullName evidence="8">Cerebellin 17</fullName>
    </submittedName>
</protein>
<feature type="chain" id="PRO_5021507602" evidence="6">
    <location>
        <begin position="20"/>
        <end position="324"/>
    </location>
</feature>
<dbReference type="STRING" id="62062.ENSHHUP00000023427"/>
<dbReference type="Gene3D" id="2.60.120.40">
    <property type="match status" value="1"/>
</dbReference>
<feature type="region of interest" description="Disordered" evidence="5">
    <location>
        <begin position="23"/>
        <end position="55"/>
    </location>
</feature>
<evidence type="ECO:0000313" key="8">
    <source>
        <dbReference type="Ensembl" id="ENSHHUP00000023427.1"/>
    </source>
</evidence>
<dbReference type="Proteomes" id="UP000314982">
    <property type="component" value="Unassembled WGS sequence"/>
</dbReference>
<evidence type="ECO:0000256" key="3">
    <source>
        <dbReference type="ARBA" id="ARBA00022729"/>
    </source>
</evidence>
<evidence type="ECO:0000256" key="6">
    <source>
        <dbReference type="SAM" id="SignalP"/>
    </source>
</evidence>
<dbReference type="PANTHER" id="PTHR22923:SF102">
    <property type="entry name" value="CEREBELLIN 13-RELATED"/>
    <property type="match status" value="1"/>
</dbReference>
<reference evidence="8" key="3">
    <citation type="submission" date="2025-09" db="UniProtKB">
        <authorList>
            <consortium name="Ensembl"/>
        </authorList>
    </citation>
    <scope>IDENTIFICATION</scope>
</reference>
<dbReference type="PROSITE" id="PS50871">
    <property type="entry name" value="C1Q"/>
    <property type="match status" value="1"/>
</dbReference>
<evidence type="ECO:0000256" key="1">
    <source>
        <dbReference type="ARBA" id="ARBA00004613"/>
    </source>
</evidence>
<dbReference type="PRINTS" id="PR00007">
    <property type="entry name" value="COMPLEMNTC1Q"/>
</dbReference>
<evidence type="ECO:0000256" key="2">
    <source>
        <dbReference type="ARBA" id="ARBA00022525"/>
    </source>
</evidence>
<sequence>MRGAVALLVLLFCRSGAWAQEESGGDRESLVESHGTEDTETTSKQTTSQTTTSPDIWGEVEELRDMVDNLGTMVLEQKEKLRNMEKKVERRWREKWRRGAEARLESENAAMGARLSVIEREVKDLKEQNTAMGSRLSASEREVEELKRMNAALEARVTDSENGNTALEARLNAGEGMVEELRKEKADRPKVAFSAGLTNDGYLGPFNSITTLVYRRVITNIGKAYNPNTGVFTAPVRGLYYIRFTAMGLKGPQSIGPYIYHNDKSVMFNHQNNDNGHNRFLSNALTLELEAGDVVYMRLPVNQELYDEKSSNYSTFSGFLLFPM</sequence>
<feature type="domain" description="C1q" evidence="7">
    <location>
        <begin position="186"/>
        <end position="324"/>
    </location>
</feature>
<dbReference type="Ensembl" id="ENSHHUT00000024313.1">
    <property type="protein sequence ID" value="ENSHHUP00000023427.1"/>
    <property type="gene ID" value="ENSHHUG00000014697.1"/>
</dbReference>
<reference evidence="9" key="1">
    <citation type="submission" date="2018-06" db="EMBL/GenBank/DDBJ databases">
        <title>Genome assembly of Danube salmon.</title>
        <authorList>
            <person name="Macqueen D.J."/>
            <person name="Gundappa M.K."/>
        </authorList>
    </citation>
    <scope>NUCLEOTIDE SEQUENCE [LARGE SCALE GENOMIC DNA]</scope>
</reference>
<name>A0A4W5LC50_9TELE</name>
<evidence type="ECO:0000256" key="4">
    <source>
        <dbReference type="SAM" id="Coils"/>
    </source>
</evidence>
<accession>A0A4W5LC50</accession>
<proteinExistence type="predicted"/>
<dbReference type="AlphaFoldDB" id="A0A4W5LC50"/>
<dbReference type="GeneTree" id="ENSGT00940000163520"/>
<dbReference type="GO" id="GO:0005576">
    <property type="term" value="C:extracellular region"/>
    <property type="evidence" value="ECO:0007669"/>
    <property type="project" value="UniProtKB-SubCell"/>
</dbReference>
<dbReference type="Pfam" id="PF00386">
    <property type="entry name" value="C1q"/>
    <property type="match status" value="1"/>
</dbReference>
<feature type="compositionally biased region" description="Basic and acidic residues" evidence="5">
    <location>
        <begin position="24"/>
        <end position="37"/>
    </location>
</feature>
<evidence type="ECO:0000259" key="7">
    <source>
        <dbReference type="PROSITE" id="PS50871"/>
    </source>
</evidence>
<evidence type="ECO:0000256" key="5">
    <source>
        <dbReference type="SAM" id="MobiDB-lite"/>
    </source>
</evidence>
<keyword evidence="9" id="KW-1185">Reference proteome</keyword>
<dbReference type="PANTHER" id="PTHR22923">
    <property type="entry name" value="CEREBELLIN-RELATED"/>
    <property type="match status" value="1"/>
</dbReference>
<keyword evidence="2" id="KW-0964">Secreted</keyword>
<evidence type="ECO:0000313" key="9">
    <source>
        <dbReference type="Proteomes" id="UP000314982"/>
    </source>
</evidence>
<reference evidence="8" key="2">
    <citation type="submission" date="2025-08" db="UniProtKB">
        <authorList>
            <consortium name="Ensembl"/>
        </authorList>
    </citation>
    <scope>IDENTIFICATION</scope>
</reference>
<dbReference type="SUPFAM" id="SSF49842">
    <property type="entry name" value="TNF-like"/>
    <property type="match status" value="1"/>
</dbReference>
<feature type="coiled-coil region" evidence="4">
    <location>
        <begin position="67"/>
        <end position="184"/>
    </location>
</feature>
<dbReference type="InterPro" id="IPR050822">
    <property type="entry name" value="Cerebellin_Synaptic_Org"/>
</dbReference>
<keyword evidence="4" id="KW-0175">Coiled coil</keyword>
<organism evidence="8 9">
    <name type="scientific">Hucho hucho</name>
    <name type="common">huchen</name>
    <dbReference type="NCBI Taxonomy" id="62062"/>
    <lineage>
        <taxon>Eukaryota</taxon>
        <taxon>Metazoa</taxon>
        <taxon>Chordata</taxon>
        <taxon>Craniata</taxon>
        <taxon>Vertebrata</taxon>
        <taxon>Euteleostomi</taxon>
        <taxon>Actinopterygii</taxon>
        <taxon>Neopterygii</taxon>
        <taxon>Teleostei</taxon>
        <taxon>Protacanthopterygii</taxon>
        <taxon>Salmoniformes</taxon>
        <taxon>Salmonidae</taxon>
        <taxon>Salmoninae</taxon>
        <taxon>Hucho</taxon>
    </lineage>
</organism>
<dbReference type="SMART" id="SM00110">
    <property type="entry name" value="C1Q"/>
    <property type="match status" value="1"/>
</dbReference>